<dbReference type="Gene3D" id="3.30.70.1140">
    <property type="entry name" value="Phospho-2-dehydro-3-deoxyheptonate aldolase, domain 1"/>
    <property type="match status" value="1"/>
</dbReference>
<dbReference type="EMBL" id="CP063458">
    <property type="protein sequence ID" value="QOV88891.1"/>
    <property type="molecule type" value="Genomic_DNA"/>
</dbReference>
<gene>
    <name evidence="4" type="primary">aroF</name>
    <name evidence="4" type="ORF">IPV69_22100</name>
</gene>
<dbReference type="InterPro" id="IPR006218">
    <property type="entry name" value="DAHP1/KDSA"/>
</dbReference>
<dbReference type="NCBIfam" id="NF006421">
    <property type="entry name" value="PRK08673.1"/>
    <property type="match status" value="1"/>
</dbReference>
<dbReference type="GO" id="GO:0009073">
    <property type="term" value="P:aromatic amino acid family biosynthetic process"/>
    <property type="evidence" value="ECO:0007669"/>
    <property type="project" value="InterPro"/>
</dbReference>
<dbReference type="InterPro" id="IPR052899">
    <property type="entry name" value="Class-I_DAHP_synthase"/>
</dbReference>
<name>A0A7M2WVM4_9BACT</name>
<keyword evidence="5" id="KW-1185">Reference proteome</keyword>
<dbReference type="Pfam" id="PF18152">
    <property type="entry name" value="DAHP_snth_FXD"/>
    <property type="match status" value="1"/>
</dbReference>
<dbReference type="EC" id="2.5.1.54" evidence="4"/>
<dbReference type="PANTHER" id="PTHR43018">
    <property type="entry name" value="PHOSPHO-2-DEHYDRO-3-DEOXYHEPTONATE ALDOLASE"/>
    <property type="match status" value="1"/>
</dbReference>
<evidence type="ECO:0000259" key="2">
    <source>
        <dbReference type="Pfam" id="PF00793"/>
    </source>
</evidence>
<dbReference type="Gene3D" id="3.20.20.70">
    <property type="entry name" value="Aldolase class I"/>
    <property type="match status" value="1"/>
</dbReference>
<dbReference type="Proteomes" id="UP000593765">
    <property type="component" value="Chromosome"/>
</dbReference>
<proteinExistence type="predicted"/>
<keyword evidence="1 4" id="KW-0808">Transferase</keyword>
<dbReference type="InterPro" id="IPR041071">
    <property type="entry name" value="DAHP_snth_FXD"/>
</dbReference>
<dbReference type="KEGG" id="hbs:IPV69_22100"/>
<evidence type="ECO:0000313" key="4">
    <source>
        <dbReference type="EMBL" id="QOV88891.1"/>
    </source>
</evidence>
<dbReference type="NCBIfam" id="NF009239">
    <property type="entry name" value="PRK12595.1"/>
    <property type="match status" value="1"/>
</dbReference>
<protein>
    <submittedName>
        <fullName evidence="4">3-deoxy-7-phosphoheptulonate synthase</fullName>
        <ecNumber evidence="4">2.5.1.54</ecNumber>
    </submittedName>
</protein>
<dbReference type="GO" id="GO:0003849">
    <property type="term" value="F:3-deoxy-7-phosphoheptulonate synthase activity"/>
    <property type="evidence" value="ECO:0007669"/>
    <property type="project" value="UniProtKB-EC"/>
</dbReference>
<dbReference type="InterPro" id="IPR006268">
    <property type="entry name" value="DAHP_syn_2"/>
</dbReference>
<evidence type="ECO:0000313" key="5">
    <source>
        <dbReference type="Proteomes" id="UP000593765"/>
    </source>
</evidence>
<feature type="domain" description="DAHP synthase ferredoxin-like" evidence="3">
    <location>
        <begin position="1"/>
        <end position="66"/>
    </location>
</feature>
<dbReference type="AlphaFoldDB" id="A0A7M2WVM4"/>
<evidence type="ECO:0000256" key="1">
    <source>
        <dbReference type="ARBA" id="ARBA00022679"/>
    </source>
</evidence>
<dbReference type="SUPFAM" id="SSF51569">
    <property type="entry name" value="Aldolase"/>
    <property type="match status" value="1"/>
</dbReference>
<accession>A0A7M2WVM4</accession>
<dbReference type="GO" id="GO:0016832">
    <property type="term" value="F:aldehyde-lyase activity"/>
    <property type="evidence" value="ECO:0007669"/>
    <property type="project" value="InterPro"/>
</dbReference>
<dbReference type="Pfam" id="PF00793">
    <property type="entry name" value="DAHP_synth_1"/>
    <property type="match status" value="1"/>
</dbReference>
<dbReference type="RefSeq" id="WP_206291899.1">
    <property type="nucleotide sequence ID" value="NZ_CP063458.1"/>
</dbReference>
<organism evidence="4 5">
    <name type="scientific">Humisphaera borealis</name>
    <dbReference type="NCBI Taxonomy" id="2807512"/>
    <lineage>
        <taxon>Bacteria</taxon>
        <taxon>Pseudomonadati</taxon>
        <taxon>Planctomycetota</taxon>
        <taxon>Phycisphaerae</taxon>
        <taxon>Tepidisphaerales</taxon>
        <taxon>Tepidisphaeraceae</taxon>
        <taxon>Humisphaera</taxon>
    </lineage>
</organism>
<dbReference type="PANTHER" id="PTHR43018:SF2">
    <property type="entry name" value="PHOSPHO-2-DEHYDRO-3-DEOXYHEPTONATE ALDOLASE"/>
    <property type="match status" value="1"/>
</dbReference>
<reference evidence="4 5" key="1">
    <citation type="submission" date="2020-10" db="EMBL/GenBank/DDBJ databases">
        <title>Wide distribution of Phycisphaera-like planctomycetes from WD2101 soil group in peatlands and genome analysis of the first cultivated representative.</title>
        <authorList>
            <person name="Dedysh S.N."/>
            <person name="Beletsky A.V."/>
            <person name="Ivanova A."/>
            <person name="Kulichevskaya I.S."/>
            <person name="Suzina N.E."/>
            <person name="Philippov D.A."/>
            <person name="Rakitin A.L."/>
            <person name="Mardanov A.V."/>
            <person name="Ravin N.V."/>
        </authorList>
    </citation>
    <scope>NUCLEOTIDE SEQUENCE [LARGE SCALE GENOMIC DNA]</scope>
    <source>
        <strain evidence="4 5">M1803</strain>
    </source>
</reference>
<dbReference type="NCBIfam" id="TIGR01361">
    <property type="entry name" value="DAHP_synth_Bsub"/>
    <property type="match status" value="1"/>
</dbReference>
<dbReference type="InterPro" id="IPR013785">
    <property type="entry name" value="Aldolase_TIM"/>
</dbReference>
<evidence type="ECO:0000259" key="3">
    <source>
        <dbReference type="Pfam" id="PF18152"/>
    </source>
</evidence>
<sequence>MIVVMKQGSTPQQVEHVVQLVREMGLKENVIVGEERTVVAVIGNDRFKDRTAMESVAGVEKVVPILAPYKMASREIKKERSVVQMGSDPLATVGGKKIGIIAGPCSVENKTQLLEIAHAVKEHGAVGLRGGAFKPRTNPYSFQGMGEKGLELLALARQETGLAVVTEVMAVDQVELVVKYADVLQVGARNMQNFNLLNAVGDQRKPVLLKRGLSATLEEFLLAAEYIMSRGNHQVMLCERGIRTYEEYVRNTLALAAVPALQRASHLPVVVDPSQGTGKNYLVDSMCRASVAAGADGLIIEVHNDPEHALTDGAQSITPEQFASMMKAIKRIAAAVDREV</sequence>
<feature type="domain" description="DAHP synthetase I/KDSA" evidence="2">
    <location>
        <begin position="94"/>
        <end position="330"/>
    </location>
</feature>